<dbReference type="RefSeq" id="XP_010915392.1">
    <property type="nucleotide sequence ID" value="XM_010917090.2"/>
</dbReference>
<dbReference type="InterPro" id="IPR046336">
    <property type="entry name" value="Lon_prtase_N_sf"/>
</dbReference>
<evidence type="ECO:0000259" key="16">
    <source>
        <dbReference type="PROSITE" id="PS51787"/>
    </source>
</evidence>
<gene>
    <name evidence="19" type="primary">LOC105040528</name>
</gene>
<dbReference type="GeneID" id="105040528"/>
<reference evidence="19" key="1">
    <citation type="submission" date="2025-08" db="UniProtKB">
        <authorList>
            <consortium name="RefSeq"/>
        </authorList>
    </citation>
    <scope>IDENTIFICATION</scope>
</reference>
<feature type="domain" description="Lon N-terminal" evidence="16">
    <location>
        <begin position="93"/>
        <end position="449"/>
    </location>
</feature>
<comment type="similarity">
    <text evidence="4">Belongs to the CRBN family.</text>
</comment>
<dbReference type="PROSITE" id="PS51788">
    <property type="entry name" value="CULT"/>
    <property type="match status" value="1"/>
</dbReference>
<dbReference type="Gene3D" id="2.30.130.40">
    <property type="entry name" value="LON domain-like"/>
    <property type="match status" value="1"/>
</dbReference>
<evidence type="ECO:0000256" key="1">
    <source>
        <dbReference type="ARBA" id="ARBA00004123"/>
    </source>
</evidence>
<dbReference type="CDD" id="cd15777">
    <property type="entry name" value="CRBN_C_like"/>
    <property type="match status" value="1"/>
</dbReference>
<comment type="subunit">
    <text evidence="14">Likely a component of a DCX (DDB1-CUL4-X-box) protein ligase complex. May interact with pic/DDB1.</text>
</comment>
<dbReference type="InterPro" id="IPR034750">
    <property type="entry name" value="CULT"/>
</dbReference>
<dbReference type="GO" id="GO:0031464">
    <property type="term" value="C:Cul4A-RING E3 ubiquitin ligase complex"/>
    <property type="evidence" value="ECO:0007669"/>
    <property type="project" value="TreeGrafter"/>
</dbReference>
<dbReference type="UniPathway" id="UPA00143"/>
<dbReference type="SMART" id="SM00464">
    <property type="entry name" value="LON"/>
    <property type="match status" value="1"/>
</dbReference>
<keyword evidence="11" id="KW-0539">Nucleus</keyword>
<name>A0A6I9QU82_ELAGV</name>
<evidence type="ECO:0000313" key="18">
    <source>
        <dbReference type="Proteomes" id="UP000504607"/>
    </source>
</evidence>
<dbReference type="InterPro" id="IPR004910">
    <property type="entry name" value="Yippee/Mis18/Cereblon"/>
</dbReference>
<dbReference type="Pfam" id="PF03226">
    <property type="entry name" value="Yippee-Mis18"/>
    <property type="match status" value="1"/>
</dbReference>
<dbReference type="FunCoup" id="A0A6I9QU82">
    <property type="interactions" value="1661"/>
</dbReference>
<keyword evidence="8" id="KW-0479">Metal-binding</keyword>
<dbReference type="FunFam" id="2.170.150.20:FF:000005">
    <property type="entry name" value="Blast:Protein cereblon homolog"/>
    <property type="match status" value="1"/>
</dbReference>
<comment type="similarity">
    <text evidence="5">Belongs to the 4-toluene sulfonate uptake permease (TSUP) (TC 2.A.102) family.</text>
</comment>
<evidence type="ECO:0000256" key="5">
    <source>
        <dbReference type="ARBA" id="ARBA00009142"/>
    </source>
</evidence>
<dbReference type="Gene3D" id="1.20.58.1480">
    <property type="match status" value="1"/>
</dbReference>
<dbReference type="Pfam" id="PF02190">
    <property type="entry name" value="LON_substr_bdg"/>
    <property type="match status" value="1"/>
</dbReference>
<dbReference type="SUPFAM" id="SSF88697">
    <property type="entry name" value="PUA domain-like"/>
    <property type="match status" value="2"/>
</dbReference>
<evidence type="ECO:0000313" key="19">
    <source>
        <dbReference type="RefSeq" id="XP_010915392.1"/>
    </source>
</evidence>
<evidence type="ECO:0000259" key="17">
    <source>
        <dbReference type="PROSITE" id="PS51788"/>
    </source>
</evidence>
<evidence type="ECO:0000256" key="6">
    <source>
        <dbReference type="ARBA" id="ARBA00014394"/>
    </source>
</evidence>
<evidence type="ECO:0000256" key="13">
    <source>
        <dbReference type="ARBA" id="ARBA00046075"/>
    </source>
</evidence>
<dbReference type="FunFam" id="2.30.130.40:FF:000009">
    <property type="entry name" value="ATP-dependent protease La domain-containing protein"/>
    <property type="match status" value="1"/>
</dbReference>
<keyword evidence="18" id="KW-1185">Reference proteome</keyword>
<protein>
    <recommendedName>
        <fullName evidence="6">Protein cereblon</fullName>
    </recommendedName>
    <alternativeName>
        <fullName evidence="12">Protein ohgata</fullName>
    </alternativeName>
</protein>
<dbReference type="InterPro" id="IPR003111">
    <property type="entry name" value="Lon_prtase_N"/>
</dbReference>
<dbReference type="PANTHER" id="PTHR14255">
    <property type="entry name" value="CEREBLON"/>
    <property type="match status" value="1"/>
</dbReference>
<evidence type="ECO:0000256" key="8">
    <source>
        <dbReference type="ARBA" id="ARBA00022723"/>
    </source>
</evidence>
<feature type="domain" description="CULT" evidence="17">
    <location>
        <begin position="448"/>
        <end position="555"/>
    </location>
</feature>
<comment type="function">
    <text evidence="13">Substrate recognition component of a DCX (DDB1-CUL4-X-box) E3 protein ligase complex that mediates the ubiquitination and subsequent proteasomal degradation of target proteins. Has an essential role in mediating growth by negatively regulating insulin signaling. It also has a role in maintaining presynaptic function in the neuromuscular junction synapses of third-instar larvae.</text>
</comment>
<dbReference type="InterPro" id="IPR015947">
    <property type="entry name" value="PUA-like_sf"/>
</dbReference>
<dbReference type="PROSITE" id="PS51787">
    <property type="entry name" value="LON_N"/>
    <property type="match status" value="1"/>
</dbReference>
<sequence length="556" mass="62988">MDDDSVERMLERERLQMEQIRELDMEELQIEEVDDDHSSDDDVLISGRGDGGAGPSGGFTFNTCLASLHTYLGEVDDTHGRLSFLDGGAILNLPMFYLEGVVLFPEATLPLRVIQPRFIAAVEKALNQVDAPFTIGVVRVHRHPDDGRLRFASVGTTAESKNVLLNQSIRQYRRLDDGSLNVVTRGQQRFRLRRRWIDVEGAPCGEVQIVQEDTPLRTPKDAFAQLASVSNFRKCSFSHAALLGASPAKRRACVDIDNDWERMSAASIVSDHSATDSSDSPHRYGVDESLSGDEDFMDGWDQRRRKFHSEGFSRSDQVHKCVKFDEDDNLGWDSVEDFASGKRSGDWEIRERHRAVHEKKSVFCAPLSFWPHWVYQMYDSYALARRAADLWKQVIGSPNMDDYIRKPDLLSFYIASKLPMSESTRQELLEIDGISYRLRREIQLLKGFNLIRCKNCLTLIAKRSDMVVMSSDGPLNAYVNPHGYVHEIITVYNANGLALLGSPAKEHSWFPGYAWTITNCAVCESNMGWLFTATKRNLLPKSFWGIRSSQVTDDTQ</sequence>
<evidence type="ECO:0000256" key="9">
    <source>
        <dbReference type="ARBA" id="ARBA00022786"/>
    </source>
</evidence>
<keyword evidence="10" id="KW-0862">Zinc</keyword>
<evidence type="ECO:0000256" key="10">
    <source>
        <dbReference type="ARBA" id="ARBA00022833"/>
    </source>
</evidence>
<keyword evidence="7" id="KW-0963">Cytoplasm</keyword>
<dbReference type="KEGG" id="egu:105040528"/>
<dbReference type="GO" id="GO:0016567">
    <property type="term" value="P:protein ubiquitination"/>
    <property type="evidence" value="ECO:0007669"/>
    <property type="project" value="UniProtKB-UniPathway"/>
</dbReference>
<dbReference type="FunFam" id="1.20.58.1480:FF:000007">
    <property type="entry name" value="Lon protease homolog"/>
    <property type="match status" value="1"/>
</dbReference>
<keyword evidence="9" id="KW-0833">Ubl conjugation pathway</keyword>
<evidence type="ECO:0000256" key="7">
    <source>
        <dbReference type="ARBA" id="ARBA00022490"/>
    </source>
</evidence>
<evidence type="ECO:0000256" key="11">
    <source>
        <dbReference type="ARBA" id="ARBA00023242"/>
    </source>
</evidence>
<evidence type="ECO:0000256" key="12">
    <source>
        <dbReference type="ARBA" id="ARBA00030079"/>
    </source>
</evidence>
<dbReference type="Gene3D" id="2.170.150.20">
    <property type="entry name" value="Peptide methionine sulfoxide reductase"/>
    <property type="match status" value="1"/>
</dbReference>
<feature type="region of interest" description="Disordered" evidence="15">
    <location>
        <begin position="32"/>
        <end position="51"/>
    </location>
</feature>
<evidence type="ECO:0000256" key="15">
    <source>
        <dbReference type="SAM" id="MobiDB-lite"/>
    </source>
</evidence>
<evidence type="ECO:0000256" key="4">
    <source>
        <dbReference type="ARBA" id="ARBA00005293"/>
    </source>
</evidence>
<comment type="subcellular location">
    <subcellularLocation>
        <location evidence="2">Cytoplasm</location>
    </subcellularLocation>
    <subcellularLocation>
        <location evidence="1">Nucleus</location>
    </subcellularLocation>
</comment>
<evidence type="ECO:0000256" key="2">
    <source>
        <dbReference type="ARBA" id="ARBA00004496"/>
    </source>
</evidence>
<accession>A0A6I9QU82</accession>
<feature type="compositionally biased region" description="Acidic residues" evidence="15">
    <location>
        <begin position="32"/>
        <end position="43"/>
    </location>
</feature>
<evidence type="ECO:0000256" key="3">
    <source>
        <dbReference type="ARBA" id="ARBA00004906"/>
    </source>
</evidence>
<dbReference type="InParanoid" id="A0A6I9QU82"/>
<comment type="pathway">
    <text evidence="3">Protein modification; protein ubiquitination.</text>
</comment>
<dbReference type="Proteomes" id="UP000504607">
    <property type="component" value="Chromosome 1"/>
</dbReference>
<dbReference type="PANTHER" id="PTHR14255:SF4">
    <property type="entry name" value="PROTEIN CEREBLON"/>
    <property type="match status" value="1"/>
</dbReference>
<feature type="region of interest" description="Disordered" evidence="15">
    <location>
        <begin position="271"/>
        <end position="290"/>
    </location>
</feature>
<evidence type="ECO:0000256" key="14">
    <source>
        <dbReference type="ARBA" id="ARBA00046796"/>
    </source>
</evidence>
<dbReference type="AlphaFoldDB" id="A0A6I9QU82"/>
<organism evidence="18 19">
    <name type="scientific">Elaeis guineensis var. tenera</name>
    <name type="common">Oil palm</name>
    <dbReference type="NCBI Taxonomy" id="51953"/>
    <lineage>
        <taxon>Eukaryota</taxon>
        <taxon>Viridiplantae</taxon>
        <taxon>Streptophyta</taxon>
        <taxon>Embryophyta</taxon>
        <taxon>Tracheophyta</taxon>
        <taxon>Spermatophyta</taxon>
        <taxon>Magnoliopsida</taxon>
        <taxon>Liliopsida</taxon>
        <taxon>Arecaceae</taxon>
        <taxon>Arecoideae</taxon>
        <taxon>Cocoseae</taxon>
        <taxon>Elaeidinae</taxon>
        <taxon>Elaeis</taxon>
    </lineage>
</organism>
<proteinExistence type="inferred from homology"/>
<dbReference type="OrthoDB" id="267517at2759"/>